<feature type="domain" description="Peptidase M50" evidence="12">
    <location>
        <begin position="3"/>
        <end position="344"/>
    </location>
</feature>
<evidence type="ECO:0000256" key="4">
    <source>
        <dbReference type="ARBA" id="ARBA00022670"/>
    </source>
</evidence>
<evidence type="ECO:0000313" key="15">
    <source>
        <dbReference type="Proteomes" id="UP000677082"/>
    </source>
</evidence>
<dbReference type="EMBL" id="BOQN01000065">
    <property type="protein sequence ID" value="GIM93265.1"/>
    <property type="molecule type" value="Genomic_DNA"/>
</dbReference>
<dbReference type="SUPFAM" id="SSF50156">
    <property type="entry name" value="PDZ domain-like"/>
    <property type="match status" value="1"/>
</dbReference>
<sequence length="394" mass="41906">MSLHEAGHLLAAKRFGMRVTQYFVGYGPTIFSWRRGGTEYGLKAIPLGGFCKIVGMTPDDDVDPADQHRAMWRFPVWKRTVVMVSGVLVQFALAIVTLWFAAAYVGVPNLDYPQSEADLAAQPAAITIGDCVTPDAARSCTPADPVAPARAAGLRTGDVLTAVNGVPITNYGDLVRVVRQARPGPAEVAYTRDGQPAVVRVDLSAVRRPPLDSPAGPVATVAALGVGQHIAAPPEVTFGPAGAVGATATYSGWMVEQTYESAKRIPSKIPALWHSITGAERDPNTPISVVGVSLIGGEAAALGLWSAVLMIFIGLNVFMGFFNLLPLLPLDGGHIAIAWFERARSWVAARLGRPDPGRVDYLKMMPMTYTVILIGGAFTLLTLTADIINPITIR</sequence>
<evidence type="ECO:0000256" key="3">
    <source>
        <dbReference type="ARBA" id="ARBA00007931"/>
    </source>
</evidence>
<evidence type="ECO:0000256" key="2">
    <source>
        <dbReference type="ARBA" id="ARBA00004141"/>
    </source>
</evidence>
<evidence type="ECO:0000256" key="11">
    <source>
        <dbReference type="SAM" id="Phobius"/>
    </source>
</evidence>
<organism evidence="14 15">
    <name type="scientific">Paractinoplanes toevensis</name>
    <dbReference type="NCBI Taxonomy" id="571911"/>
    <lineage>
        <taxon>Bacteria</taxon>
        <taxon>Bacillati</taxon>
        <taxon>Actinomycetota</taxon>
        <taxon>Actinomycetes</taxon>
        <taxon>Micromonosporales</taxon>
        <taxon>Micromonosporaceae</taxon>
        <taxon>Paractinoplanes</taxon>
    </lineage>
</organism>
<dbReference type="PANTHER" id="PTHR42837:SF2">
    <property type="entry name" value="MEMBRANE METALLOPROTEASE ARASP2, CHLOROPLASTIC-RELATED"/>
    <property type="match status" value="1"/>
</dbReference>
<comment type="caution">
    <text evidence="14">The sequence shown here is derived from an EMBL/GenBank/DDBJ whole genome shotgun (WGS) entry which is preliminary data.</text>
</comment>
<keyword evidence="15" id="KW-1185">Reference proteome</keyword>
<evidence type="ECO:0000259" key="13">
    <source>
        <dbReference type="Pfam" id="PF17820"/>
    </source>
</evidence>
<evidence type="ECO:0000256" key="9">
    <source>
        <dbReference type="ARBA" id="ARBA00023049"/>
    </source>
</evidence>
<reference evidence="14 15" key="1">
    <citation type="submission" date="2021-03" db="EMBL/GenBank/DDBJ databases">
        <title>Whole genome shotgun sequence of Actinoplanes toevensis NBRC 105298.</title>
        <authorList>
            <person name="Komaki H."/>
            <person name="Tamura T."/>
        </authorList>
    </citation>
    <scope>NUCLEOTIDE SEQUENCE [LARGE SCALE GENOMIC DNA]</scope>
    <source>
        <strain evidence="14 15">NBRC 105298</strain>
    </source>
</reference>
<keyword evidence="4" id="KW-0645">Protease</keyword>
<feature type="transmembrane region" description="Helical" evidence="11">
    <location>
        <begin position="367"/>
        <end position="388"/>
    </location>
</feature>
<dbReference type="Gene3D" id="2.30.42.10">
    <property type="match status" value="1"/>
</dbReference>
<evidence type="ECO:0000256" key="7">
    <source>
        <dbReference type="ARBA" id="ARBA00022833"/>
    </source>
</evidence>
<evidence type="ECO:0000259" key="12">
    <source>
        <dbReference type="Pfam" id="PF02163"/>
    </source>
</evidence>
<dbReference type="CDD" id="cd06163">
    <property type="entry name" value="S2P-M50_PDZ_RseP-like"/>
    <property type="match status" value="1"/>
</dbReference>
<name>A0A919TF59_9ACTN</name>
<keyword evidence="9 14" id="KW-0482">Metalloprotease</keyword>
<dbReference type="Pfam" id="PF17820">
    <property type="entry name" value="PDZ_6"/>
    <property type="match status" value="1"/>
</dbReference>
<keyword evidence="7" id="KW-0862">Zinc</keyword>
<dbReference type="GO" id="GO:0016020">
    <property type="term" value="C:membrane"/>
    <property type="evidence" value="ECO:0007669"/>
    <property type="project" value="UniProtKB-SubCell"/>
</dbReference>
<dbReference type="Proteomes" id="UP000677082">
    <property type="component" value="Unassembled WGS sequence"/>
</dbReference>
<protein>
    <submittedName>
        <fullName evidence="14">Zinc metalloprotease</fullName>
    </submittedName>
</protein>
<evidence type="ECO:0000256" key="8">
    <source>
        <dbReference type="ARBA" id="ARBA00022989"/>
    </source>
</evidence>
<evidence type="ECO:0000256" key="10">
    <source>
        <dbReference type="ARBA" id="ARBA00023136"/>
    </source>
</evidence>
<dbReference type="PANTHER" id="PTHR42837">
    <property type="entry name" value="REGULATOR OF SIGMA-E PROTEASE RSEP"/>
    <property type="match status" value="1"/>
</dbReference>
<feature type="transmembrane region" description="Helical" evidence="11">
    <location>
        <begin position="81"/>
        <end position="105"/>
    </location>
</feature>
<dbReference type="GO" id="GO:0004222">
    <property type="term" value="F:metalloendopeptidase activity"/>
    <property type="evidence" value="ECO:0007669"/>
    <property type="project" value="InterPro"/>
</dbReference>
<evidence type="ECO:0000256" key="1">
    <source>
        <dbReference type="ARBA" id="ARBA00001947"/>
    </source>
</evidence>
<comment type="cofactor">
    <cofactor evidence="1">
        <name>Zn(2+)</name>
        <dbReference type="ChEBI" id="CHEBI:29105"/>
    </cofactor>
</comment>
<dbReference type="Pfam" id="PF02163">
    <property type="entry name" value="Peptidase_M50"/>
    <property type="match status" value="1"/>
</dbReference>
<dbReference type="InterPro" id="IPR008915">
    <property type="entry name" value="Peptidase_M50"/>
</dbReference>
<dbReference type="GO" id="GO:0006508">
    <property type="term" value="P:proteolysis"/>
    <property type="evidence" value="ECO:0007669"/>
    <property type="project" value="UniProtKB-KW"/>
</dbReference>
<dbReference type="InterPro" id="IPR041489">
    <property type="entry name" value="PDZ_6"/>
</dbReference>
<keyword evidence="8 11" id="KW-1133">Transmembrane helix</keyword>
<dbReference type="AlphaFoldDB" id="A0A919TF59"/>
<feature type="transmembrane region" description="Helical" evidence="11">
    <location>
        <begin position="302"/>
        <end position="322"/>
    </location>
</feature>
<evidence type="ECO:0000256" key="5">
    <source>
        <dbReference type="ARBA" id="ARBA00022692"/>
    </source>
</evidence>
<gene>
    <name evidence="14" type="ORF">Ato02nite_050580</name>
</gene>
<keyword evidence="5 11" id="KW-0812">Transmembrane</keyword>
<comment type="similarity">
    <text evidence="3">Belongs to the peptidase M50B family.</text>
</comment>
<evidence type="ECO:0000313" key="14">
    <source>
        <dbReference type="EMBL" id="GIM93265.1"/>
    </source>
</evidence>
<keyword evidence="6" id="KW-0378">Hydrolase</keyword>
<feature type="domain" description="PDZ" evidence="13">
    <location>
        <begin position="145"/>
        <end position="187"/>
    </location>
</feature>
<proteinExistence type="inferred from homology"/>
<evidence type="ECO:0000256" key="6">
    <source>
        <dbReference type="ARBA" id="ARBA00022801"/>
    </source>
</evidence>
<accession>A0A919TF59</accession>
<comment type="subcellular location">
    <subcellularLocation>
        <location evidence="2">Membrane</location>
        <topology evidence="2">Multi-pass membrane protein</topology>
    </subcellularLocation>
</comment>
<dbReference type="InterPro" id="IPR004387">
    <property type="entry name" value="Pept_M50_Zn"/>
</dbReference>
<keyword evidence="10 11" id="KW-0472">Membrane</keyword>
<dbReference type="InterPro" id="IPR036034">
    <property type="entry name" value="PDZ_sf"/>
</dbReference>